<accession>A3DMF2</accession>
<dbReference type="EMBL" id="CP000575">
    <property type="protein sequence ID" value="ABN69812.1"/>
    <property type="molecule type" value="Genomic_DNA"/>
</dbReference>
<reference evidence="2" key="1">
    <citation type="journal article" date="2009" name="BMC Genomics">
        <title>The complete genome sequence of Staphylothermus marinus reveals differences in sulfur metabolism among heterotrophic Crenarchaeota.</title>
        <authorList>
            <person name="Anderson I.J."/>
            <person name="Dharmarajan L."/>
            <person name="Rodriguez J."/>
            <person name="Hooper S."/>
            <person name="Porat I."/>
            <person name="Ulrich L.E."/>
            <person name="Elkins J.G."/>
            <person name="Mavromatis K."/>
            <person name="Sun H."/>
            <person name="Land M."/>
            <person name="Lapidus A."/>
            <person name="Lucas S."/>
            <person name="Barry K."/>
            <person name="Huber H."/>
            <person name="Zhulin I.B."/>
            <person name="Whitman W.B."/>
            <person name="Mukhopadhyay B."/>
            <person name="Woese C."/>
            <person name="Bristow J."/>
            <person name="Kyrpides N."/>
        </authorList>
    </citation>
    <scope>NUCLEOTIDE SEQUENCE [LARGE SCALE GENOMIC DNA]</scope>
    <source>
        <strain evidence="2">ATCC 43588 / DSM 3639 / JCM 9404 / F1</strain>
    </source>
</reference>
<evidence type="ECO:0000313" key="2">
    <source>
        <dbReference type="Proteomes" id="UP000000254"/>
    </source>
</evidence>
<sequence>MSEILQLIKQLPEQEVYRTIVKQYIAKDFDQAFDNARKILCISPHPDDCEVGVGGLIAKYAGKGKDVYLVVMTDGSRGTRDPRMTRGRVALIRKREQEEAAKVLGVKNIYWLNYPDGELPYSYEVINKLVTLYRLLKPDIVLAPDPSLPYEAHPDHLNTGRAASTAAIFSGMPLYNRVDLETGLSPHSIRYIAYYYTSRPNMYIDITDVIEKKLEALRKHESQFKESWMLIEALIRILGAIYGRKINVEYADAVKLVPTILLHAVPFTEYI</sequence>
<dbReference type="RefSeq" id="WP_011839003.1">
    <property type="nucleotide sequence ID" value="NC_009033.1"/>
</dbReference>
<dbReference type="PANTHER" id="PTHR12993:SF11">
    <property type="entry name" value="N-ACETYLGLUCOSAMINYL-PHOSPHATIDYLINOSITOL DE-N-ACETYLASE"/>
    <property type="match status" value="1"/>
</dbReference>
<dbReference type="KEGG" id="smr:Smar_0709"/>
<dbReference type="AlphaFoldDB" id="A3DMF2"/>
<dbReference type="SUPFAM" id="SSF102588">
    <property type="entry name" value="LmbE-like"/>
    <property type="match status" value="1"/>
</dbReference>
<protein>
    <submittedName>
        <fullName evidence="1">LmbE family protein</fullName>
    </submittedName>
</protein>
<dbReference type="InterPro" id="IPR003737">
    <property type="entry name" value="GlcNAc_PI_deacetylase-related"/>
</dbReference>
<dbReference type="OrthoDB" id="70547at2157"/>
<dbReference type="GeneID" id="4907990"/>
<dbReference type="STRING" id="399550.Smar_0709"/>
<reference evidence="1 2" key="2">
    <citation type="journal article" date="2009" name="Stand. Genomic Sci.">
        <title>Complete genome sequence of Staphylothermus marinus Stetter and Fiala 1986 type strain F1.</title>
        <authorList>
            <person name="Anderson I.J."/>
            <person name="Sun H."/>
            <person name="Lapidus A."/>
            <person name="Copeland A."/>
            <person name="Glavina Del Rio T."/>
            <person name="Tice H."/>
            <person name="Dalin E."/>
            <person name="Lucas S."/>
            <person name="Barry K."/>
            <person name="Land M."/>
            <person name="Richardson P."/>
            <person name="Huber H."/>
            <person name="Kyrpides N.C."/>
        </authorList>
    </citation>
    <scope>NUCLEOTIDE SEQUENCE [LARGE SCALE GENOMIC DNA]</scope>
    <source>
        <strain evidence="2">ATCC 43588 / DSM 3639 / JCM 9404 / F1</strain>
    </source>
</reference>
<dbReference type="PANTHER" id="PTHR12993">
    <property type="entry name" value="N-ACETYLGLUCOSAMINYL-PHOSPHATIDYLINOSITOL DE-N-ACETYLASE-RELATED"/>
    <property type="match status" value="1"/>
</dbReference>
<dbReference type="eggNOG" id="arCOG03460">
    <property type="taxonomic scope" value="Archaea"/>
</dbReference>
<dbReference type="InterPro" id="IPR024078">
    <property type="entry name" value="LmbE-like_dom_sf"/>
</dbReference>
<keyword evidence="2" id="KW-1185">Reference proteome</keyword>
<dbReference type="Proteomes" id="UP000000254">
    <property type="component" value="Chromosome"/>
</dbReference>
<dbReference type="GO" id="GO:0016811">
    <property type="term" value="F:hydrolase activity, acting on carbon-nitrogen (but not peptide) bonds, in linear amides"/>
    <property type="evidence" value="ECO:0007669"/>
    <property type="project" value="TreeGrafter"/>
</dbReference>
<dbReference type="Gene3D" id="3.40.50.10320">
    <property type="entry name" value="LmbE-like"/>
    <property type="match status" value="1"/>
</dbReference>
<gene>
    <name evidence="1" type="ordered locus">Smar_0709</name>
</gene>
<dbReference type="HOGENOM" id="CLU_049311_3_2_2"/>
<organism evidence="1 2">
    <name type="scientific">Staphylothermus marinus (strain ATCC 43588 / DSM 3639 / JCM 9404 / F1)</name>
    <dbReference type="NCBI Taxonomy" id="399550"/>
    <lineage>
        <taxon>Archaea</taxon>
        <taxon>Thermoproteota</taxon>
        <taxon>Thermoprotei</taxon>
        <taxon>Desulfurococcales</taxon>
        <taxon>Desulfurococcaceae</taxon>
        <taxon>Staphylothermus</taxon>
    </lineage>
</organism>
<evidence type="ECO:0000313" key="1">
    <source>
        <dbReference type="EMBL" id="ABN69812.1"/>
    </source>
</evidence>
<name>A3DMF2_STAMF</name>
<dbReference type="Pfam" id="PF02585">
    <property type="entry name" value="PIG-L"/>
    <property type="match status" value="1"/>
</dbReference>
<proteinExistence type="predicted"/>